<dbReference type="Gene3D" id="3.40.50.2000">
    <property type="entry name" value="Glycogen Phosphorylase B"/>
    <property type="match status" value="2"/>
</dbReference>
<proteinExistence type="inferred from homology"/>
<gene>
    <name evidence="5" type="ORF">SOCE26_026180</name>
</gene>
<dbReference type="PANTHER" id="PTHR12526">
    <property type="entry name" value="GLYCOSYLTRANSFERASE"/>
    <property type="match status" value="1"/>
</dbReference>
<dbReference type="AlphaFoldDB" id="A0A2L0EPI1"/>
<evidence type="ECO:0000259" key="4">
    <source>
        <dbReference type="Pfam" id="PF00534"/>
    </source>
</evidence>
<dbReference type="SUPFAM" id="SSF53756">
    <property type="entry name" value="UDP-Glycosyltransferase/glycogen phosphorylase"/>
    <property type="match status" value="1"/>
</dbReference>
<comment type="similarity">
    <text evidence="1">Belongs to the glycosyltransferase group 1 family. Glycosyltransferase 4 subfamily.</text>
</comment>
<dbReference type="CDD" id="cd03801">
    <property type="entry name" value="GT4_PimA-like"/>
    <property type="match status" value="1"/>
</dbReference>
<dbReference type="Proteomes" id="UP000238348">
    <property type="component" value="Chromosome"/>
</dbReference>
<keyword evidence="3" id="KW-0808">Transferase</keyword>
<dbReference type="GO" id="GO:0016757">
    <property type="term" value="F:glycosyltransferase activity"/>
    <property type="evidence" value="ECO:0007669"/>
    <property type="project" value="UniProtKB-KW"/>
</dbReference>
<feature type="domain" description="Glycosyl transferase family 1" evidence="4">
    <location>
        <begin position="185"/>
        <end position="338"/>
    </location>
</feature>
<protein>
    <recommendedName>
        <fullName evidence="4">Glycosyl transferase family 1 domain-containing protein</fullName>
    </recommendedName>
</protein>
<evidence type="ECO:0000256" key="3">
    <source>
        <dbReference type="ARBA" id="ARBA00022679"/>
    </source>
</evidence>
<reference evidence="5 6" key="1">
    <citation type="submission" date="2015-09" db="EMBL/GenBank/DDBJ databases">
        <title>Sorangium comparison.</title>
        <authorList>
            <person name="Zaburannyi N."/>
            <person name="Bunk B."/>
            <person name="Overmann J."/>
            <person name="Mueller R."/>
        </authorList>
    </citation>
    <scope>NUCLEOTIDE SEQUENCE [LARGE SCALE GENOMIC DNA]</scope>
    <source>
        <strain evidence="5 6">So ce26</strain>
    </source>
</reference>
<dbReference type="Pfam" id="PF00534">
    <property type="entry name" value="Glycos_transf_1"/>
    <property type="match status" value="1"/>
</dbReference>
<keyword evidence="2" id="KW-0328">Glycosyltransferase</keyword>
<evidence type="ECO:0000313" key="5">
    <source>
        <dbReference type="EMBL" id="AUX41208.1"/>
    </source>
</evidence>
<sequence length="381" mass="40698">MTRKLRVLFVAGLKPLASGDTGGQLAAASSLMNSPLVDLVDVIPMSTTMRSSPPPSLVERLGSAAHRLATFTLLLPSADVALIFASNGLSAVEKGLMGVIASAFGRGAVLRFSSGAIADECERSFLMRWWMGRVVERCHAIVAQGPFWVSFFEAFPGGRGKVVEILNAIPMVDRERLARRGAPGKRIVYVGWIYRPKGVFDALDALEKVLRRVPDATLTLIGGGRDEAELRAAAAQKGIEAHVDCKGWLPREEVFEHLLRSDVFFLPSHAEGLPNAMLEAMSAALPVVATRVGAIQDVVTPGRTGFVTAVGDTDAMADALCTLLEDPALARSMGEAGHRQIEQNHSIDVVWPRYAALLGRAARAAGRDDATVELPEVVSAG</sequence>
<dbReference type="EMBL" id="CP012673">
    <property type="protein sequence ID" value="AUX41208.1"/>
    <property type="molecule type" value="Genomic_DNA"/>
</dbReference>
<evidence type="ECO:0000256" key="2">
    <source>
        <dbReference type="ARBA" id="ARBA00022676"/>
    </source>
</evidence>
<name>A0A2L0EPI1_SORCE</name>
<evidence type="ECO:0000313" key="6">
    <source>
        <dbReference type="Proteomes" id="UP000238348"/>
    </source>
</evidence>
<dbReference type="InterPro" id="IPR001296">
    <property type="entry name" value="Glyco_trans_1"/>
</dbReference>
<accession>A0A2L0EPI1</accession>
<evidence type="ECO:0000256" key="1">
    <source>
        <dbReference type="ARBA" id="ARBA00009481"/>
    </source>
</evidence>
<organism evidence="5 6">
    <name type="scientific">Sorangium cellulosum</name>
    <name type="common">Polyangium cellulosum</name>
    <dbReference type="NCBI Taxonomy" id="56"/>
    <lineage>
        <taxon>Bacteria</taxon>
        <taxon>Pseudomonadati</taxon>
        <taxon>Myxococcota</taxon>
        <taxon>Polyangia</taxon>
        <taxon>Polyangiales</taxon>
        <taxon>Polyangiaceae</taxon>
        <taxon>Sorangium</taxon>
    </lineage>
</organism>
<dbReference type="PANTHER" id="PTHR12526:SF640">
    <property type="entry name" value="COLANIC ACID BIOSYNTHESIS GLYCOSYLTRANSFERASE WCAL-RELATED"/>
    <property type="match status" value="1"/>
</dbReference>